<comment type="similarity">
    <text evidence="1">In the C-terminal section; belongs to the class-I pyridoxal-phosphate-dependent aminotransferase family.</text>
</comment>
<evidence type="ECO:0000259" key="6">
    <source>
        <dbReference type="PROSITE" id="PS50949"/>
    </source>
</evidence>
<evidence type="ECO:0000256" key="1">
    <source>
        <dbReference type="ARBA" id="ARBA00005384"/>
    </source>
</evidence>
<keyword evidence="7" id="KW-0808">Transferase</keyword>
<evidence type="ECO:0000256" key="4">
    <source>
        <dbReference type="ARBA" id="ARBA00023125"/>
    </source>
</evidence>
<dbReference type="SMART" id="SM00345">
    <property type="entry name" value="HTH_GNTR"/>
    <property type="match status" value="1"/>
</dbReference>
<dbReference type="InterPro" id="IPR036390">
    <property type="entry name" value="WH_DNA-bd_sf"/>
</dbReference>
<keyword evidence="5" id="KW-0804">Transcription</keyword>
<dbReference type="Gene3D" id="3.40.640.10">
    <property type="entry name" value="Type I PLP-dependent aspartate aminotransferase-like (Major domain)"/>
    <property type="match status" value="1"/>
</dbReference>
<dbReference type="GO" id="GO:0030170">
    <property type="term" value="F:pyridoxal phosphate binding"/>
    <property type="evidence" value="ECO:0007669"/>
    <property type="project" value="InterPro"/>
</dbReference>
<accession>A0A926HNR4</accession>
<dbReference type="InterPro" id="IPR015421">
    <property type="entry name" value="PyrdxlP-dep_Trfase_major"/>
</dbReference>
<dbReference type="AlphaFoldDB" id="A0A926HNR4"/>
<dbReference type="Pfam" id="PF00392">
    <property type="entry name" value="GntR"/>
    <property type="match status" value="1"/>
</dbReference>
<evidence type="ECO:0000256" key="2">
    <source>
        <dbReference type="ARBA" id="ARBA00022898"/>
    </source>
</evidence>
<keyword evidence="4" id="KW-0238">DNA-binding</keyword>
<dbReference type="PANTHER" id="PTHR46577:SF1">
    <property type="entry name" value="HTH-TYPE TRANSCRIPTIONAL REGULATORY PROTEIN GABR"/>
    <property type="match status" value="1"/>
</dbReference>
<dbReference type="Gene3D" id="1.10.10.10">
    <property type="entry name" value="Winged helix-like DNA-binding domain superfamily/Winged helix DNA-binding domain"/>
    <property type="match status" value="1"/>
</dbReference>
<dbReference type="RefSeq" id="WP_249314363.1">
    <property type="nucleotide sequence ID" value="NZ_JACRSR010000001.1"/>
</dbReference>
<dbReference type="GO" id="GO:0003700">
    <property type="term" value="F:DNA-binding transcription factor activity"/>
    <property type="evidence" value="ECO:0007669"/>
    <property type="project" value="InterPro"/>
</dbReference>
<keyword evidence="2" id="KW-0663">Pyridoxal phosphate</keyword>
<dbReference type="Proteomes" id="UP000623172">
    <property type="component" value="Unassembled WGS sequence"/>
</dbReference>
<dbReference type="PANTHER" id="PTHR46577">
    <property type="entry name" value="HTH-TYPE TRANSCRIPTIONAL REGULATORY PROTEIN GABR"/>
    <property type="match status" value="1"/>
</dbReference>
<dbReference type="SUPFAM" id="SSF46785">
    <property type="entry name" value="Winged helix' DNA-binding domain"/>
    <property type="match status" value="1"/>
</dbReference>
<proteinExistence type="inferred from homology"/>
<organism evidence="7 8">
    <name type="scientific">Gehongia tenuis</name>
    <dbReference type="NCBI Taxonomy" id="2763655"/>
    <lineage>
        <taxon>Bacteria</taxon>
        <taxon>Bacillati</taxon>
        <taxon>Bacillota</taxon>
        <taxon>Clostridia</taxon>
        <taxon>Christensenellales</taxon>
        <taxon>Christensenellaceae</taxon>
        <taxon>Gehongia</taxon>
    </lineage>
</organism>
<keyword evidence="7" id="KW-0032">Aminotransferase</keyword>
<dbReference type="SUPFAM" id="SSF53383">
    <property type="entry name" value="PLP-dependent transferases"/>
    <property type="match status" value="1"/>
</dbReference>
<dbReference type="CDD" id="cd07377">
    <property type="entry name" value="WHTH_GntR"/>
    <property type="match status" value="1"/>
</dbReference>
<reference evidence="7" key="1">
    <citation type="submission" date="2020-08" db="EMBL/GenBank/DDBJ databases">
        <title>Genome public.</title>
        <authorList>
            <person name="Liu C."/>
            <person name="Sun Q."/>
        </authorList>
    </citation>
    <scope>NUCLEOTIDE SEQUENCE</scope>
    <source>
        <strain evidence="7">NSJ-53</strain>
    </source>
</reference>
<comment type="caution">
    <text evidence="7">The sequence shown here is derived from an EMBL/GenBank/DDBJ whole genome shotgun (WGS) entry which is preliminary data.</text>
</comment>
<dbReference type="InterPro" id="IPR051446">
    <property type="entry name" value="HTH_trans_reg/aminotransferase"/>
</dbReference>
<evidence type="ECO:0000256" key="3">
    <source>
        <dbReference type="ARBA" id="ARBA00023015"/>
    </source>
</evidence>
<feature type="domain" description="HTH gntR-type" evidence="6">
    <location>
        <begin position="1"/>
        <end position="65"/>
    </location>
</feature>
<protein>
    <submittedName>
        <fullName evidence="7">PLP-dependent aminotransferase family protein</fullName>
    </submittedName>
</protein>
<dbReference type="Pfam" id="PF00155">
    <property type="entry name" value="Aminotran_1_2"/>
    <property type="match status" value="1"/>
</dbReference>
<dbReference type="PROSITE" id="PS50949">
    <property type="entry name" value="HTH_GNTR"/>
    <property type="match status" value="1"/>
</dbReference>
<dbReference type="InterPro" id="IPR015424">
    <property type="entry name" value="PyrdxlP-dep_Trfase"/>
</dbReference>
<keyword evidence="3" id="KW-0805">Transcription regulation</keyword>
<gene>
    <name evidence="7" type="ORF">H8696_01050</name>
</gene>
<dbReference type="InterPro" id="IPR004839">
    <property type="entry name" value="Aminotransferase_I/II_large"/>
</dbReference>
<name>A0A926HNR4_9FIRM</name>
<evidence type="ECO:0000313" key="7">
    <source>
        <dbReference type="EMBL" id="MBC8530433.1"/>
    </source>
</evidence>
<keyword evidence="8" id="KW-1185">Reference proteome</keyword>
<dbReference type="EMBL" id="JACRSR010000001">
    <property type="protein sequence ID" value="MBC8530433.1"/>
    <property type="molecule type" value="Genomic_DNA"/>
</dbReference>
<dbReference type="InterPro" id="IPR036388">
    <property type="entry name" value="WH-like_DNA-bd_sf"/>
</dbReference>
<evidence type="ECO:0000313" key="8">
    <source>
        <dbReference type="Proteomes" id="UP000623172"/>
    </source>
</evidence>
<dbReference type="GO" id="GO:0008483">
    <property type="term" value="F:transaminase activity"/>
    <property type="evidence" value="ECO:0007669"/>
    <property type="project" value="UniProtKB-KW"/>
</dbReference>
<dbReference type="GO" id="GO:0003677">
    <property type="term" value="F:DNA binding"/>
    <property type="evidence" value="ECO:0007669"/>
    <property type="project" value="UniProtKB-KW"/>
</dbReference>
<evidence type="ECO:0000256" key="5">
    <source>
        <dbReference type="ARBA" id="ARBA00023163"/>
    </source>
</evidence>
<dbReference type="InterPro" id="IPR000524">
    <property type="entry name" value="Tscrpt_reg_HTH_GntR"/>
</dbReference>
<sequence>MQLADNLRGAIVRGELAPGERLPSIRAAAGAMAVSRTTVENAYGELLAGGYILSRPRSGYVVADFEGLAPPAAAREEMAPPAPAYRYDFGQNGVQEAFDLKLWKRYVGRALRIDAIGGYGDPQGEPELRAALAQYSAASRGVALRADQIVVGAGVQSLLNLLLGLTGPVTAALEYPGFPQAEQVLRDHGIRPDLFSLEELDRLPPYGLMYLVPSNPHHGSSLPAEKRLALIRWAERTGAFILEDDYDGEFRYSSRPVPALQGLTGSNRVIYMGTFSRLLLPSIRISYMVLPEPLLARYRELAPRYNQTSSTTEQLALAGFIRDGHLGRQIRKLRRAYGEKSRVLAEALRREMGERVRICSYESGLQLLIEVKSPHGPETLKALAAASGVHVKLPPSGEGVFLRVGGIPMAEIPEAVHCLREAWFNQNEGENEHDR</sequence>
<dbReference type="CDD" id="cd00609">
    <property type="entry name" value="AAT_like"/>
    <property type="match status" value="1"/>
</dbReference>